<dbReference type="PANTHER" id="PTHR47572:SF4">
    <property type="entry name" value="LACTONASE DRP35"/>
    <property type="match status" value="1"/>
</dbReference>
<keyword evidence="1" id="KW-0378">Hydrolase</keyword>
<evidence type="ECO:0000313" key="5">
    <source>
        <dbReference type="Proteomes" id="UP000782610"/>
    </source>
</evidence>
<dbReference type="EMBL" id="JACRAF010000023">
    <property type="protein sequence ID" value="MBI4921727.1"/>
    <property type="molecule type" value="Genomic_DNA"/>
</dbReference>
<dbReference type="Pfam" id="PF08450">
    <property type="entry name" value="SGL"/>
    <property type="match status" value="1"/>
</dbReference>
<name>A0A933NYR0_9HYPH</name>
<dbReference type="Gene3D" id="2.120.10.30">
    <property type="entry name" value="TolB, C-terminal domain"/>
    <property type="match status" value="1"/>
</dbReference>
<dbReference type="InterPro" id="IPR013658">
    <property type="entry name" value="SGL"/>
</dbReference>
<proteinExistence type="predicted"/>
<evidence type="ECO:0000313" key="4">
    <source>
        <dbReference type="EMBL" id="MBI4921727.1"/>
    </source>
</evidence>
<reference evidence="4" key="1">
    <citation type="submission" date="2020-07" db="EMBL/GenBank/DDBJ databases">
        <title>Huge and variable diversity of episymbiotic CPR bacteria and DPANN archaea in groundwater ecosystems.</title>
        <authorList>
            <person name="He C.Y."/>
            <person name="Keren R."/>
            <person name="Whittaker M."/>
            <person name="Farag I.F."/>
            <person name="Doudna J."/>
            <person name="Cate J.H.D."/>
            <person name="Banfield J.F."/>
        </authorList>
    </citation>
    <scope>NUCLEOTIDE SEQUENCE</scope>
    <source>
        <strain evidence="4">NC_groundwater_1586_Pr3_B-0.1um_66_15</strain>
    </source>
</reference>
<dbReference type="InterPro" id="IPR011042">
    <property type="entry name" value="6-blade_b-propeller_TolB-like"/>
</dbReference>
<dbReference type="SUPFAM" id="SSF63829">
    <property type="entry name" value="Calcium-dependent phosphotriesterase"/>
    <property type="match status" value="1"/>
</dbReference>
<dbReference type="GO" id="GO:0016787">
    <property type="term" value="F:hydrolase activity"/>
    <property type="evidence" value="ECO:0007669"/>
    <property type="project" value="UniProtKB-KW"/>
</dbReference>
<feature type="signal peptide" evidence="2">
    <location>
        <begin position="1"/>
        <end position="24"/>
    </location>
</feature>
<dbReference type="InterPro" id="IPR051262">
    <property type="entry name" value="SMP-30/CGR1_Lactonase"/>
</dbReference>
<feature type="domain" description="SMP-30/Gluconolactonase/LRE-like region" evidence="3">
    <location>
        <begin position="137"/>
        <end position="272"/>
    </location>
</feature>
<dbReference type="Proteomes" id="UP000782610">
    <property type="component" value="Unassembled WGS sequence"/>
</dbReference>
<evidence type="ECO:0000259" key="3">
    <source>
        <dbReference type="Pfam" id="PF08450"/>
    </source>
</evidence>
<protein>
    <submittedName>
        <fullName evidence="4">SMP-30/gluconolactonase/LRE family protein</fullName>
    </submittedName>
</protein>
<keyword evidence="2" id="KW-0732">Signal</keyword>
<evidence type="ECO:0000256" key="2">
    <source>
        <dbReference type="SAM" id="SignalP"/>
    </source>
</evidence>
<gene>
    <name evidence="4" type="ORF">HY834_08255</name>
</gene>
<feature type="chain" id="PRO_5037550300" evidence="2">
    <location>
        <begin position="25"/>
        <end position="307"/>
    </location>
</feature>
<dbReference type="AlphaFoldDB" id="A0A933NYR0"/>
<accession>A0A933NYR0</accession>
<sequence length="307" mass="31168">MFRRNAFAAVLAAATAIAASAALAADKVQIGDNQKVFPESITSIADGTLYAGSLTLGVLFKAAPGAATADIWVQKPADGPQAIAGVFADEKSGILWACYADLGAFGGKGMPSQLKAIDLASGAVKGSYPFPDGSFCNDIATTADGTAFATDTAGSRIMRLKAGAGALEEWIKSDALQGIDGISFAADGKLYVNSVMANKLMRVDIGADGAAGAVTDLTLSEPIKGPDGMRFGDDGVLYVAENGAGRVDAVTISGDAATVKSLKDGYDAPTAVTKVGSTLWVLEAKIGQLSAGTDPGQFYTWPVALGQ</sequence>
<comment type="caution">
    <text evidence="4">The sequence shown here is derived from an EMBL/GenBank/DDBJ whole genome shotgun (WGS) entry which is preliminary data.</text>
</comment>
<evidence type="ECO:0000256" key="1">
    <source>
        <dbReference type="ARBA" id="ARBA00022801"/>
    </source>
</evidence>
<organism evidence="4 5">
    <name type="scientific">Devosia nanyangense</name>
    <dbReference type="NCBI Taxonomy" id="1228055"/>
    <lineage>
        <taxon>Bacteria</taxon>
        <taxon>Pseudomonadati</taxon>
        <taxon>Pseudomonadota</taxon>
        <taxon>Alphaproteobacteria</taxon>
        <taxon>Hyphomicrobiales</taxon>
        <taxon>Devosiaceae</taxon>
        <taxon>Devosia</taxon>
    </lineage>
</organism>
<dbReference type="PANTHER" id="PTHR47572">
    <property type="entry name" value="LIPOPROTEIN-RELATED"/>
    <property type="match status" value="1"/>
</dbReference>